<protein>
    <submittedName>
        <fullName evidence="1">DNase I-like protein</fullName>
    </submittedName>
</protein>
<proteinExistence type="predicted"/>
<dbReference type="EMBL" id="CM037015">
    <property type="protein sequence ID" value="KAH7682447.1"/>
    <property type="molecule type" value="Genomic_DNA"/>
</dbReference>
<evidence type="ECO:0000313" key="1">
    <source>
        <dbReference type="EMBL" id="KAH7682447.1"/>
    </source>
</evidence>
<comment type="caution">
    <text evidence="1">The sequence shown here is derived from an EMBL/GenBank/DDBJ whole genome shotgun (WGS) entry which is preliminary data.</text>
</comment>
<accession>A0ACB7W4L4</accession>
<keyword evidence="2" id="KW-1185">Reference proteome</keyword>
<reference evidence="2" key="1">
    <citation type="journal article" date="2022" name="Nat. Commun.">
        <title>Chromosome evolution and the genetic basis of agronomically important traits in greater yam.</title>
        <authorList>
            <person name="Bredeson J.V."/>
            <person name="Lyons J.B."/>
            <person name="Oniyinde I.O."/>
            <person name="Okereke N.R."/>
            <person name="Kolade O."/>
            <person name="Nnabue I."/>
            <person name="Nwadili C.O."/>
            <person name="Hribova E."/>
            <person name="Parker M."/>
            <person name="Nwogha J."/>
            <person name="Shu S."/>
            <person name="Carlson J."/>
            <person name="Kariba R."/>
            <person name="Muthemba S."/>
            <person name="Knop K."/>
            <person name="Barton G.J."/>
            <person name="Sherwood A.V."/>
            <person name="Lopez-Montes A."/>
            <person name="Asiedu R."/>
            <person name="Jamnadass R."/>
            <person name="Muchugi A."/>
            <person name="Goodstein D."/>
            <person name="Egesi C.N."/>
            <person name="Featherston J."/>
            <person name="Asfaw A."/>
            <person name="Simpson G.G."/>
            <person name="Dolezel J."/>
            <person name="Hendre P.S."/>
            <person name="Van Deynze A."/>
            <person name="Kumar P.L."/>
            <person name="Obidiegwu J.E."/>
            <person name="Bhattacharjee R."/>
            <person name="Rokhsar D.S."/>
        </authorList>
    </citation>
    <scope>NUCLEOTIDE SEQUENCE [LARGE SCALE GENOMIC DNA]</scope>
    <source>
        <strain evidence="2">cv. TDa95/00328</strain>
    </source>
</reference>
<gene>
    <name evidence="1" type="ORF">IHE45_05G122300</name>
</gene>
<sequence>MNIISWNVRGLGRPSKRFLVKDFLLLHHVDIVCLQESKLSLIGPATWRSIGGPKLDKFAFTPACGSAGAMIIGWNSNLVEGLLLSQGTFCLSVKFRTKSDDTKWICTSVYGPNARHLKADFWNEIRSCCP</sequence>
<dbReference type="Proteomes" id="UP000827976">
    <property type="component" value="Chromosome 5"/>
</dbReference>
<evidence type="ECO:0000313" key="2">
    <source>
        <dbReference type="Proteomes" id="UP000827976"/>
    </source>
</evidence>
<organism evidence="1 2">
    <name type="scientific">Dioscorea alata</name>
    <name type="common">Purple yam</name>
    <dbReference type="NCBI Taxonomy" id="55571"/>
    <lineage>
        <taxon>Eukaryota</taxon>
        <taxon>Viridiplantae</taxon>
        <taxon>Streptophyta</taxon>
        <taxon>Embryophyta</taxon>
        <taxon>Tracheophyta</taxon>
        <taxon>Spermatophyta</taxon>
        <taxon>Magnoliopsida</taxon>
        <taxon>Liliopsida</taxon>
        <taxon>Dioscoreales</taxon>
        <taxon>Dioscoreaceae</taxon>
        <taxon>Dioscorea</taxon>
    </lineage>
</organism>
<name>A0ACB7W4L4_DIOAL</name>